<accession>A0A7G9SH05</accession>
<keyword evidence="4 5" id="KW-0472">Membrane</keyword>
<evidence type="ECO:0000256" key="2">
    <source>
        <dbReference type="ARBA" id="ARBA00022692"/>
    </source>
</evidence>
<keyword evidence="8" id="KW-1185">Reference proteome</keyword>
<feature type="transmembrane region" description="Helical" evidence="5">
    <location>
        <begin position="36"/>
        <end position="63"/>
    </location>
</feature>
<feature type="domain" description="O-antigen ligase-related" evidence="6">
    <location>
        <begin position="272"/>
        <end position="377"/>
    </location>
</feature>
<dbReference type="KEGG" id="slut:H9L13_10935"/>
<dbReference type="Pfam" id="PF04932">
    <property type="entry name" value="Wzy_C"/>
    <property type="match status" value="1"/>
</dbReference>
<sequence length="495" mass="53480">MIGLAYILLISFSMLALIRALDSGQLRHLIGVREFAAVSILPAAASVTSNYAVFAISVFSFLVFVPASLEHRTRLLLFSITLLPAFSLYVVAPPPINQLVQVSYTVLLMVGCLVGSFAAWSERAGAGVGRWDMLILLVATVFLIIDARETSVTNFMRSALQQALNIGLPYFILSRGLSKSVFPARVLLSLILAACILAGIAGFESLRHWLLYAGMDVGADPEMLSGYTKQRAGALRGQATFPEPTTLSLFLGLALVMLFALRRSVGSVARALMFVVLAFGLVFTFARVGFLVSIVGLVACLIYERRWGLVALIAASAPPIWYSTRALGTAIPTIGEMIGLSGDAVITVEYRRRLSERMFALIREHPFFGVSRTDIQIMLDDLRQGEGIIDLVNGHFAVMLQAGVAGWLALMLAVAFALHSTWRDRRSQHDGSSAAVFSSMAALQAALFTTALIGRNLLWFVVLLAFAAGLSVRRRHEAKNAPAAMASSLPRPASA</sequence>
<feature type="transmembrane region" description="Helical" evidence="5">
    <location>
        <begin position="431"/>
        <end position="451"/>
    </location>
</feature>
<dbReference type="EMBL" id="CP060718">
    <property type="protein sequence ID" value="QNN67130.1"/>
    <property type="molecule type" value="Genomic_DNA"/>
</dbReference>
<dbReference type="AlphaFoldDB" id="A0A7G9SH05"/>
<evidence type="ECO:0000313" key="7">
    <source>
        <dbReference type="EMBL" id="QNN67130.1"/>
    </source>
</evidence>
<comment type="subcellular location">
    <subcellularLocation>
        <location evidence="1">Membrane</location>
        <topology evidence="1">Multi-pass membrane protein</topology>
    </subcellularLocation>
</comment>
<reference evidence="7 8" key="1">
    <citation type="submission" date="2020-08" db="EMBL/GenBank/DDBJ databases">
        <title>Genome sequence of Sphingomonas lutea KCTC 23642T.</title>
        <authorList>
            <person name="Hyun D.-W."/>
            <person name="Bae J.-W."/>
        </authorList>
    </citation>
    <scope>NUCLEOTIDE SEQUENCE [LARGE SCALE GENOMIC DNA]</scope>
    <source>
        <strain evidence="7 8">KCTC 23642</strain>
    </source>
</reference>
<feature type="transmembrane region" description="Helical" evidence="5">
    <location>
        <begin position="273"/>
        <end position="299"/>
    </location>
</feature>
<evidence type="ECO:0000313" key="8">
    <source>
        <dbReference type="Proteomes" id="UP000515971"/>
    </source>
</evidence>
<feature type="transmembrane region" description="Helical" evidence="5">
    <location>
        <begin position="98"/>
        <end position="119"/>
    </location>
</feature>
<name>A0A7G9SH05_9SPHN</name>
<proteinExistence type="predicted"/>
<dbReference type="GO" id="GO:0016020">
    <property type="term" value="C:membrane"/>
    <property type="evidence" value="ECO:0007669"/>
    <property type="project" value="UniProtKB-SubCell"/>
</dbReference>
<dbReference type="GO" id="GO:0016874">
    <property type="term" value="F:ligase activity"/>
    <property type="evidence" value="ECO:0007669"/>
    <property type="project" value="UniProtKB-KW"/>
</dbReference>
<protein>
    <submittedName>
        <fullName evidence="7">O-antigen ligase family protein</fullName>
    </submittedName>
</protein>
<evidence type="ECO:0000256" key="1">
    <source>
        <dbReference type="ARBA" id="ARBA00004141"/>
    </source>
</evidence>
<evidence type="ECO:0000256" key="4">
    <source>
        <dbReference type="ARBA" id="ARBA00023136"/>
    </source>
</evidence>
<dbReference type="RefSeq" id="WP_187537722.1">
    <property type="nucleotide sequence ID" value="NZ_BAABJT010000001.1"/>
</dbReference>
<organism evidence="7 8">
    <name type="scientific">Sphingomonas lutea</name>
    <dbReference type="NCBI Taxonomy" id="1045317"/>
    <lineage>
        <taxon>Bacteria</taxon>
        <taxon>Pseudomonadati</taxon>
        <taxon>Pseudomonadota</taxon>
        <taxon>Alphaproteobacteria</taxon>
        <taxon>Sphingomonadales</taxon>
        <taxon>Sphingomonadaceae</taxon>
        <taxon>Sphingomonas</taxon>
    </lineage>
</organism>
<keyword evidence="2 5" id="KW-0812">Transmembrane</keyword>
<feature type="transmembrane region" description="Helical" evidence="5">
    <location>
        <begin position="396"/>
        <end position="419"/>
    </location>
</feature>
<feature type="transmembrane region" description="Helical" evidence="5">
    <location>
        <begin position="245"/>
        <end position="261"/>
    </location>
</feature>
<dbReference type="InterPro" id="IPR007016">
    <property type="entry name" value="O-antigen_ligase-rel_domated"/>
</dbReference>
<dbReference type="Proteomes" id="UP000515971">
    <property type="component" value="Chromosome"/>
</dbReference>
<keyword evidence="7" id="KW-0436">Ligase</keyword>
<feature type="transmembrane region" description="Helical" evidence="5">
    <location>
        <begin position="75"/>
        <end position="92"/>
    </location>
</feature>
<evidence type="ECO:0000256" key="5">
    <source>
        <dbReference type="SAM" id="Phobius"/>
    </source>
</evidence>
<evidence type="ECO:0000259" key="6">
    <source>
        <dbReference type="Pfam" id="PF04932"/>
    </source>
</evidence>
<feature type="transmembrane region" description="Helical" evidence="5">
    <location>
        <begin position="457"/>
        <end position="472"/>
    </location>
</feature>
<gene>
    <name evidence="7" type="ORF">H9L13_10935</name>
</gene>
<keyword evidence="3 5" id="KW-1133">Transmembrane helix</keyword>
<feature type="transmembrane region" description="Helical" evidence="5">
    <location>
        <begin position="185"/>
        <end position="203"/>
    </location>
</feature>
<evidence type="ECO:0000256" key="3">
    <source>
        <dbReference type="ARBA" id="ARBA00022989"/>
    </source>
</evidence>
<feature type="transmembrane region" description="Helical" evidence="5">
    <location>
        <begin position="131"/>
        <end position="148"/>
    </location>
</feature>